<evidence type="ECO:0008006" key="5">
    <source>
        <dbReference type="Google" id="ProtNLM"/>
    </source>
</evidence>
<sequence length="78" mass="8357">MAMKSPMILQGSPFLIFAVLMLMIISEVACQTGNGHVPAPAPINRDRGGGSAAYVFSPPILTSICFFFVAFILPFLHS</sequence>
<dbReference type="EMBL" id="JABWDY010013180">
    <property type="protein sequence ID" value="KAF5198492.1"/>
    <property type="molecule type" value="Genomic_DNA"/>
</dbReference>
<evidence type="ECO:0000313" key="4">
    <source>
        <dbReference type="Proteomes" id="UP000554482"/>
    </source>
</evidence>
<comment type="caution">
    <text evidence="3">The sequence shown here is derived from an EMBL/GenBank/DDBJ whole genome shotgun (WGS) entry which is preliminary data.</text>
</comment>
<proteinExistence type="predicted"/>
<organism evidence="3 4">
    <name type="scientific">Thalictrum thalictroides</name>
    <name type="common">Rue-anemone</name>
    <name type="synonym">Anemone thalictroides</name>
    <dbReference type="NCBI Taxonomy" id="46969"/>
    <lineage>
        <taxon>Eukaryota</taxon>
        <taxon>Viridiplantae</taxon>
        <taxon>Streptophyta</taxon>
        <taxon>Embryophyta</taxon>
        <taxon>Tracheophyta</taxon>
        <taxon>Spermatophyta</taxon>
        <taxon>Magnoliopsida</taxon>
        <taxon>Ranunculales</taxon>
        <taxon>Ranunculaceae</taxon>
        <taxon>Thalictroideae</taxon>
        <taxon>Thalictrum</taxon>
    </lineage>
</organism>
<keyword evidence="2" id="KW-0732">Signal</keyword>
<feature type="transmembrane region" description="Helical" evidence="1">
    <location>
        <begin position="54"/>
        <end position="76"/>
    </location>
</feature>
<keyword evidence="1" id="KW-0812">Transmembrane</keyword>
<feature type="chain" id="PRO_5029814838" description="Transmembrane protein" evidence="2">
    <location>
        <begin position="31"/>
        <end position="78"/>
    </location>
</feature>
<feature type="non-terminal residue" evidence="3">
    <location>
        <position position="78"/>
    </location>
</feature>
<keyword evidence="1" id="KW-0472">Membrane</keyword>
<dbReference type="AlphaFoldDB" id="A0A7J6WQW3"/>
<feature type="signal peptide" evidence="2">
    <location>
        <begin position="1"/>
        <end position="30"/>
    </location>
</feature>
<keyword evidence="4" id="KW-1185">Reference proteome</keyword>
<evidence type="ECO:0000313" key="3">
    <source>
        <dbReference type="EMBL" id="KAF5198492.1"/>
    </source>
</evidence>
<protein>
    <recommendedName>
        <fullName evidence="5">Transmembrane protein</fullName>
    </recommendedName>
</protein>
<name>A0A7J6WQW3_THATH</name>
<accession>A0A7J6WQW3</accession>
<keyword evidence="1" id="KW-1133">Transmembrane helix</keyword>
<reference evidence="3 4" key="1">
    <citation type="submission" date="2020-06" db="EMBL/GenBank/DDBJ databases">
        <title>Transcriptomic and genomic resources for Thalictrum thalictroides and T. hernandezii: Facilitating candidate gene discovery in an emerging model plant lineage.</title>
        <authorList>
            <person name="Arias T."/>
            <person name="Riano-Pachon D.M."/>
            <person name="Di Stilio V.S."/>
        </authorList>
    </citation>
    <scope>NUCLEOTIDE SEQUENCE [LARGE SCALE GENOMIC DNA]</scope>
    <source>
        <strain evidence="4">cv. WT478/WT964</strain>
        <tissue evidence="3">Leaves</tissue>
    </source>
</reference>
<evidence type="ECO:0000256" key="2">
    <source>
        <dbReference type="SAM" id="SignalP"/>
    </source>
</evidence>
<dbReference type="Proteomes" id="UP000554482">
    <property type="component" value="Unassembled WGS sequence"/>
</dbReference>
<gene>
    <name evidence="3" type="ORF">FRX31_011916</name>
</gene>
<evidence type="ECO:0000256" key="1">
    <source>
        <dbReference type="SAM" id="Phobius"/>
    </source>
</evidence>